<evidence type="ECO:0000256" key="1">
    <source>
        <dbReference type="SAM" id="Coils"/>
    </source>
</evidence>
<dbReference type="Proteomes" id="UP000595064">
    <property type="component" value="Chromosome"/>
</dbReference>
<dbReference type="KEGG" id="dla:I6G47_10745"/>
<keyword evidence="1" id="KW-0175">Coiled coil</keyword>
<accession>A0A7T2YWS9</accession>
<dbReference type="InterPro" id="IPR008713">
    <property type="entry name" value="Phage_lambda_NinG"/>
</dbReference>
<organism evidence="2 3">
    <name type="scientific">Delftia lacustris</name>
    <dbReference type="NCBI Taxonomy" id="558537"/>
    <lineage>
        <taxon>Bacteria</taxon>
        <taxon>Pseudomonadati</taxon>
        <taxon>Pseudomonadota</taxon>
        <taxon>Betaproteobacteria</taxon>
        <taxon>Burkholderiales</taxon>
        <taxon>Comamonadaceae</taxon>
        <taxon>Delftia</taxon>
    </lineage>
</organism>
<dbReference type="Pfam" id="PF05766">
    <property type="entry name" value="NinG"/>
    <property type="match status" value="1"/>
</dbReference>
<evidence type="ECO:0000313" key="2">
    <source>
        <dbReference type="EMBL" id="QPS83506.1"/>
    </source>
</evidence>
<feature type="coiled-coil region" evidence="1">
    <location>
        <begin position="35"/>
        <end position="67"/>
    </location>
</feature>
<evidence type="ECO:0000313" key="3">
    <source>
        <dbReference type="Proteomes" id="UP000595064"/>
    </source>
</evidence>
<gene>
    <name evidence="2" type="ORF">I6G47_10745</name>
</gene>
<dbReference type="EMBL" id="CP065748">
    <property type="protein sequence ID" value="QPS83506.1"/>
    <property type="molecule type" value="Genomic_DNA"/>
</dbReference>
<proteinExistence type="predicted"/>
<sequence length="194" mass="22752">MTFRRTRCAHCRAKLTPERPSQIVHAECAEPYAIAKREKEERAQAKADRMAAKIEKAEIRRRKEAAKPRAKWLSECQDIINKIVRLRDKHLGCCSCDRGPEWDGQWHASHLRSVAAASAVRFHLWNIHKGCSICNKHLSGNLAEYLPRIRARIGDEKVDWLYTQNQLVKHDVEYLKKFKRVMGKRLRRMEKRSN</sequence>
<name>A0A7T2YWS9_9BURK</name>
<dbReference type="AlphaFoldDB" id="A0A7T2YWS9"/>
<reference evidence="2 3" key="1">
    <citation type="submission" date="2020-12" db="EMBL/GenBank/DDBJ databases">
        <title>FDA dAtabase for Regulatory Grade micrObial Sequences (FDA-ARGOS): Supporting development and validation of Infectious Disease Dx tests.</title>
        <authorList>
            <person name="Sproer C."/>
            <person name="Gronow S."/>
            <person name="Severitt S."/>
            <person name="Schroder I."/>
            <person name="Tallon L."/>
            <person name="Sadzewicz L."/>
            <person name="Zhao X."/>
            <person name="Boylan J."/>
            <person name="Ott S."/>
            <person name="Bowen H."/>
            <person name="Vavikolanu K."/>
            <person name="Mehta A."/>
            <person name="Aluvathingal J."/>
            <person name="Nadendla S."/>
            <person name="Lowell S."/>
            <person name="Myers T."/>
            <person name="Yan Y."/>
            <person name="Sichtig H."/>
        </authorList>
    </citation>
    <scope>NUCLEOTIDE SEQUENCE [LARGE SCALE GENOMIC DNA]</scope>
    <source>
        <strain evidence="2 3">FDAARGOS_890</strain>
    </source>
</reference>
<protein>
    <submittedName>
        <fullName evidence="2">Recombination protein NinG</fullName>
    </submittedName>
</protein>
<keyword evidence="3" id="KW-1185">Reference proteome</keyword>